<feature type="compositionally biased region" description="Polar residues" evidence="1">
    <location>
        <begin position="1"/>
        <end position="11"/>
    </location>
</feature>
<comment type="caution">
    <text evidence="3">The sequence shown here is derived from an EMBL/GenBank/DDBJ whole genome shotgun (WGS) entry which is preliminary data.</text>
</comment>
<dbReference type="Gene3D" id="3.40.630.30">
    <property type="match status" value="1"/>
</dbReference>
<name>A0ABR1FPW2_AURAN</name>
<dbReference type="EMBL" id="JBBJCI010000293">
    <property type="protein sequence ID" value="KAK7235275.1"/>
    <property type="molecule type" value="Genomic_DNA"/>
</dbReference>
<evidence type="ECO:0000313" key="4">
    <source>
        <dbReference type="Proteomes" id="UP001363151"/>
    </source>
</evidence>
<gene>
    <name evidence="3" type="ORF">SO694_00068195</name>
</gene>
<evidence type="ECO:0000313" key="3">
    <source>
        <dbReference type="EMBL" id="KAK7235275.1"/>
    </source>
</evidence>
<evidence type="ECO:0000256" key="1">
    <source>
        <dbReference type="SAM" id="MobiDB-lite"/>
    </source>
</evidence>
<dbReference type="InterPro" id="IPR016181">
    <property type="entry name" value="Acyl_CoA_acyltransferase"/>
</dbReference>
<feature type="region of interest" description="Disordered" evidence="1">
    <location>
        <begin position="1"/>
        <end position="119"/>
    </location>
</feature>
<keyword evidence="4" id="KW-1185">Reference proteome</keyword>
<reference evidence="3 4" key="1">
    <citation type="submission" date="2024-03" db="EMBL/GenBank/DDBJ databases">
        <title>Aureococcus anophagefferens CCMP1851 and Kratosvirus quantuckense: Draft genome of a second virus-susceptible host strain in the model system.</title>
        <authorList>
            <person name="Chase E."/>
            <person name="Truchon A.R."/>
            <person name="Schepens W."/>
            <person name="Wilhelm S.W."/>
        </authorList>
    </citation>
    <scope>NUCLEOTIDE SEQUENCE [LARGE SCALE GENOMIC DNA]</scope>
    <source>
        <strain evidence="3 4">CCMP1851</strain>
    </source>
</reference>
<proteinExistence type="predicted"/>
<accession>A0ABR1FPW2</accession>
<evidence type="ECO:0000259" key="2">
    <source>
        <dbReference type="PROSITE" id="PS51186"/>
    </source>
</evidence>
<feature type="compositionally biased region" description="Basic residues" evidence="1">
    <location>
        <begin position="68"/>
        <end position="81"/>
    </location>
</feature>
<protein>
    <recommendedName>
        <fullName evidence="2">N-acetyltransferase domain-containing protein</fullName>
    </recommendedName>
</protein>
<sequence length="449" mass="47252">MPSSERATMPSSEPDFASMTERQQVAYLLKVRSAEKPARRGGDKENDENAPPTPSDVLKRGDVLQKPKDKRAKAKDKKARARSPMLRRPLFPAASPRARRTRRAAPGGAEAAVAGGAGPARRRAAAAARARPPPIKFVAIESVAADAAVDAARGPPSDGRPAAVLRRPNGRGGRLRVRYDVDASFDTLDWPDFANARVEGPRTLDGPLAAVRDREGRCVLSGPHVAAFAPSAAAEAAAAAPGVDALSVRGDDPTDALRQYKELADGLLAGLRGRSCLHKHVFDKASTTLVARDGGGRVVGGATLRLLESGRSVVAEVTTVCVAQREGVARTGVGSRLLDAVERLARVEAGTRAAFLFAAAENTDAASAFWRKRGLVAGPVADHVARHLVEARAILEYSNVHHVCLRLDDGDDLPSDGDSDGEDLGAHALALEDDALLADLGRLDIAGDK</sequence>
<dbReference type="SUPFAM" id="SSF55729">
    <property type="entry name" value="Acyl-CoA N-acyltransferases (Nat)"/>
    <property type="match status" value="1"/>
</dbReference>
<dbReference type="Pfam" id="PF00583">
    <property type="entry name" value="Acetyltransf_1"/>
    <property type="match status" value="1"/>
</dbReference>
<dbReference type="PROSITE" id="PS51186">
    <property type="entry name" value="GNAT"/>
    <property type="match status" value="1"/>
</dbReference>
<dbReference type="InterPro" id="IPR000182">
    <property type="entry name" value="GNAT_dom"/>
</dbReference>
<feature type="compositionally biased region" description="Basic and acidic residues" evidence="1">
    <location>
        <begin position="32"/>
        <end position="44"/>
    </location>
</feature>
<dbReference type="Proteomes" id="UP001363151">
    <property type="component" value="Unassembled WGS sequence"/>
</dbReference>
<feature type="domain" description="N-acetyltransferase" evidence="2">
    <location>
        <begin position="243"/>
        <end position="395"/>
    </location>
</feature>
<organism evidence="3 4">
    <name type="scientific">Aureococcus anophagefferens</name>
    <name type="common">Harmful bloom alga</name>
    <dbReference type="NCBI Taxonomy" id="44056"/>
    <lineage>
        <taxon>Eukaryota</taxon>
        <taxon>Sar</taxon>
        <taxon>Stramenopiles</taxon>
        <taxon>Ochrophyta</taxon>
        <taxon>Pelagophyceae</taxon>
        <taxon>Pelagomonadales</taxon>
        <taxon>Pelagomonadaceae</taxon>
        <taxon>Aureococcus</taxon>
    </lineage>
</organism>
<feature type="compositionally biased region" description="Low complexity" evidence="1">
    <location>
        <begin position="104"/>
        <end position="114"/>
    </location>
</feature>
<feature type="compositionally biased region" description="Basic and acidic residues" evidence="1">
    <location>
        <begin position="57"/>
        <end position="67"/>
    </location>
</feature>